<evidence type="ECO:0000259" key="1">
    <source>
        <dbReference type="PROSITE" id="PS50943"/>
    </source>
</evidence>
<feature type="domain" description="HTH cro/C1-type" evidence="1">
    <location>
        <begin position="9"/>
        <end position="50"/>
    </location>
</feature>
<evidence type="ECO:0000313" key="2">
    <source>
        <dbReference type="EMBL" id="MFC6038398.1"/>
    </source>
</evidence>
<name>A0ABW1L2X1_9BACL</name>
<dbReference type="InterPro" id="IPR001387">
    <property type="entry name" value="Cro/C1-type_HTH"/>
</dbReference>
<dbReference type="RefSeq" id="WP_377732414.1">
    <property type="nucleotide sequence ID" value="NZ_JBHSRI010000002.1"/>
</dbReference>
<dbReference type="InterPro" id="IPR010982">
    <property type="entry name" value="Lambda_DNA-bd_dom_sf"/>
</dbReference>
<dbReference type="EMBL" id="JBHSRI010000002">
    <property type="protein sequence ID" value="MFC6038398.1"/>
    <property type="molecule type" value="Genomic_DNA"/>
</dbReference>
<dbReference type="Proteomes" id="UP001596170">
    <property type="component" value="Unassembled WGS sequence"/>
</dbReference>
<reference evidence="3" key="1">
    <citation type="journal article" date="2019" name="Int. J. Syst. Evol. Microbiol.">
        <title>The Global Catalogue of Microorganisms (GCM) 10K type strain sequencing project: providing services to taxonomists for standard genome sequencing and annotation.</title>
        <authorList>
            <consortium name="The Broad Institute Genomics Platform"/>
            <consortium name="The Broad Institute Genome Sequencing Center for Infectious Disease"/>
            <person name="Wu L."/>
            <person name="Ma J."/>
        </authorList>
    </citation>
    <scope>NUCLEOTIDE SEQUENCE [LARGE SCALE GENOMIC DNA]</scope>
    <source>
        <strain evidence="3">CCUG 54527</strain>
    </source>
</reference>
<organism evidence="2 3">
    <name type="scientific">Paenisporosarcina macmurdoensis</name>
    <dbReference type="NCBI Taxonomy" id="212659"/>
    <lineage>
        <taxon>Bacteria</taxon>
        <taxon>Bacillati</taxon>
        <taxon>Bacillota</taxon>
        <taxon>Bacilli</taxon>
        <taxon>Bacillales</taxon>
        <taxon>Caryophanaceae</taxon>
        <taxon>Paenisporosarcina</taxon>
    </lineage>
</organism>
<dbReference type="PROSITE" id="PS50943">
    <property type="entry name" value="HTH_CROC1"/>
    <property type="match status" value="1"/>
</dbReference>
<dbReference type="SMART" id="SM00530">
    <property type="entry name" value="HTH_XRE"/>
    <property type="match status" value="1"/>
</dbReference>
<sequence length="169" mass="19247">MNSLIGQNIALARKRKGLTQEQLSMHVCVTREAIAKYETGERTIPEDILIGIINQLDDVELYIASWRAVTGSVSIPLMDGININTHSTSMVCLVKKETSEALKQVEDMTWYLPSEMRDKKEVERMIAELLDAASSMMNLVVSLCREHGISMRVVFQKWQESLRMRGFKQ</sequence>
<comment type="caution">
    <text evidence="2">The sequence shown here is derived from an EMBL/GenBank/DDBJ whole genome shotgun (WGS) entry which is preliminary data.</text>
</comment>
<keyword evidence="3" id="KW-1185">Reference proteome</keyword>
<accession>A0ABW1L2X1</accession>
<dbReference type="Gene3D" id="1.10.260.40">
    <property type="entry name" value="lambda repressor-like DNA-binding domains"/>
    <property type="match status" value="1"/>
</dbReference>
<protein>
    <submittedName>
        <fullName evidence="2">Helix-turn-helix domain-containing protein</fullName>
    </submittedName>
</protein>
<proteinExistence type="predicted"/>
<evidence type="ECO:0000313" key="3">
    <source>
        <dbReference type="Proteomes" id="UP001596170"/>
    </source>
</evidence>
<dbReference type="Pfam" id="PF01381">
    <property type="entry name" value="HTH_3"/>
    <property type="match status" value="1"/>
</dbReference>
<gene>
    <name evidence="2" type="ORF">ACFPYN_02915</name>
</gene>
<dbReference type="SUPFAM" id="SSF47413">
    <property type="entry name" value="lambda repressor-like DNA-binding domains"/>
    <property type="match status" value="1"/>
</dbReference>
<dbReference type="CDD" id="cd00093">
    <property type="entry name" value="HTH_XRE"/>
    <property type="match status" value="1"/>
</dbReference>